<organism evidence="1">
    <name type="scientific">Arundo donax</name>
    <name type="common">Giant reed</name>
    <name type="synonym">Donax arundinaceus</name>
    <dbReference type="NCBI Taxonomy" id="35708"/>
    <lineage>
        <taxon>Eukaryota</taxon>
        <taxon>Viridiplantae</taxon>
        <taxon>Streptophyta</taxon>
        <taxon>Embryophyta</taxon>
        <taxon>Tracheophyta</taxon>
        <taxon>Spermatophyta</taxon>
        <taxon>Magnoliopsida</taxon>
        <taxon>Liliopsida</taxon>
        <taxon>Poales</taxon>
        <taxon>Poaceae</taxon>
        <taxon>PACMAD clade</taxon>
        <taxon>Arundinoideae</taxon>
        <taxon>Arundineae</taxon>
        <taxon>Arundo</taxon>
    </lineage>
</organism>
<protein>
    <submittedName>
        <fullName evidence="1">Uncharacterized protein</fullName>
    </submittedName>
</protein>
<reference evidence="1" key="1">
    <citation type="submission" date="2014-09" db="EMBL/GenBank/DDBJ databases">
        <authorList>
            <person name="Magalhaes I.L.F."/>
            <person name="Oliveira U."/>
            <person name="Santos F.R."/>
            <person name="Vidigal T.H.D.A."/>
            <person name="Brescovit A.D."/>
            <person name="Santos A.J."/>
        </authorList>
    </citation>
    <scope>NUCLEOTIDE SEQUENCE</scope>
    <source>
        <tissue evidence="1">Shoot tissue taken approximately 20 cm above the soil surface</tissue>
    </source>
</reference>
<proteinExistence type="predicted"/>
<accession>A0A0A8ZZQ7</accession>
<evidence type="ECO:0000313" key="1">
    <source>
        <dbReference type="EMBL" id="JAD43173.1"/>
    </source>
</evidence>
<reference evidence="1" key="2">
    <citation type="journal article" date="2015" name="Data Brief">
        <title>Shoot transcriptome of the giant reed, Arundo donax.</title>
        <authorList>
            <person name="Barrero R.A."/>
            <person name="Guerrero F.D."/>
            <person name="Moolhuijzen P."/>
            <person name="Goolsby J.A."/>
            <person name="Tidwell J."/>
            <person name="Bellgard S.E."/>
            <person name="Bellgard M.I."/>
        </authorList>
    </citation>
    <scope>NUCLEOTIDE SEQUENCE</scope>
    <source>
        <tissue evidence="1">Shoot tissue taken approximately 20 cm above the soil surface</tissue>
    </source>
</reference>
<sequence>MKRRRNGPNENVPRAQLCYYGLSHEYMIKQIRAFWE</sequence>
<dbReference type="EMBL" id="GBRH01254722">
    <property type="protein sequence ID" value="JAD43173.1"/>
    <property type="molecule type" value="Transcribed_RNA"/>
</dbReference>
<name>A0A0A8ZZQ7_ARUDO</name>
<dbReference type="AlphaFoldDB" id="A0A0A8ZZQ7"/>